<dbReference type="SUPFAM" id="SSF55846">
    <property type="entry name" value="N-acetylmuramoyl-L-alanine amidase-like"/>
    <property type="match status" value="1"/>
</dbReference>
<dbReference type="GO" id="GO:0046872">
    <property type="term" value="F:metal ion binding"/>
    <property type="evidence" value="ECO:0007669"/>
    <property type="project" value="UniProtKB-KW"/>
</dbReference>
<keyword evidence="6" id="KW-0963">Cytoplasm</keyword>
<evidence type="ECO:0000256" key="4">
    <source>
        <dbReference type="ARBA" id="ARBA00007553"/>
    </source>
</evidence>
<dbReference type="GO" id="GO:0009253">
    <property type="term" value="P:peptidoglycan catabolic process"/>
    <property type="evidence" value="ECO:0007669"/>
    <property type="project" value="InterPro"/>
</dbReference>
<protein>
    <recommendedName>
        <fullName evidence="11">1,6-anhydro-N-acetylmuramyl-L-alanine amidase AmpD</fullName>
        <ecNumber evidence="5">3.5.1.28</ecNumber>
    </recommendedName>
    <alternativeName>
        <fullName evidence="12">N-acetylmuramoyl-L-alanine amidase</fullName>
    </alternativeName>
</protein>
<dbReference type="NCBIfam" id="NF008758">
    <property type="entry name" value="PRK11789.1"/>
    <property type="match status" value="1"/>
</dbReference>
<accession>A0AAE9VQK1</accession>
<keyword evidence="8 14" id="KW-0378">Hydrolase</keyword>
<sequence length="191" mass="21139">MQCAPTLKLNPNTGWVNGVRQLPSENHNSRPSPEISLLVIHNISLPPGQFGTGMVEALFTNQLPIDAHPYFADLDGLTVSAHFFIERDGAITQFVSCQDRAWHAGISTFNGRENCNDFSLGIELEGVDNLAYSDAQYQSLNQLVAELTQHYPLITAERICGHSDIAPDRKTDPGPAFIWQRLQAKQHGEKS</sequence>
<dbReference type="SMART" id="SM00644">
    <property type="entry name" value="Ami_2"/>
    <property type="match status" value="1"/>
</dbReference>
<dbReference type="InterPro" id="IPR051206">
    <property type="entry name" value="NAMLAA_amidase_2"/>
</dbReference>
<evidence type="ECO:0000256" key="12">
    <source>
        <dbReference type="ARBA" id="ARBA00042615"/>
    </source>
</evidence>
<dbReference type="KEGG" id="dce:O6P33_01975"/>
<comment type="catalytic activity">
    <reaction evidence="1">
        <text>Hydrolyzes the link between N-acetylmuramoyl residues and L-amino acid residues in certain cell-wall glycopeptides.</text>
        <dbReference type="EC" id="3.5.1.28"/>
    </reaction>
</comment>
<feature type="domain" description="N-acetylmuramoyl-L-alanine amidase" evidence="13">
    <location>
        <begin position="24"/>
        <end position="174"/>
    </location>
</feature>
<proteinExistence type="inferred from homology"/>
<evidence type="ECO:0000256" key="7">
    <source>
        <dbReference type="ARBA" id="ARBA00022723"/>
    </source>
</evidence>
<evidence type="ECO:0000256" key="9">
    <source>
        <dbReference type="ARBA" id="ARBA00022833"/>
    </source>
</evidence>
<keyword evidence="7" id="KW-0479">Metal-binding</keyword>
<evidence type="ECO:0000256" key="11">
    <source>
        <dbReference type="ARBA" id="ARBA00039257"/>
    </source>
</evidence>
<evidence type="ECO:0000259" key="13">
    <source>
        <dbReference type="SMART" id="SM00644"/>
    </source>
</evidence>
<dbReference type="EC" id="3.5.1.28" evidence="5"/>
<evidence type="ECO:0000256" key="3">
    <source>
        <dbReference type="ARBA" id="ARBA00004496"/>
    </source>
</evidence>
<dbReference type="RefSeq" id="WP_269818580.1">
    <property type="nucleotide sequence ID" value="NZ_CP114976.1"/>
</dbReference>
<dbReference type="GO" id="GO:0005737">
    <property type="term" value="C:cytoplasm"/>
    <property type="evidence" value="ECO:0007669"/>
    <property type="project" value="UniProtKB-SubCell"/>
</dbReference>
<gene>
    <name evidence="14" type="primary">ampD</name>
    <name evidence="14" type="ORF">O6P33_01975</name>
</gene>
<dbReference type="PANTHER" id="PTHR30417">
    <property type="entry name" value="N-ACETYLMURAMOYL-L-ALANINE AMIDASE AMID"/>
    <property type="match status" value="1"/>
</dbReference>
<dbReference type="GO" id="GO:0009254">
    <property type="term" value="P:peptidoglycan turnover"/>
    <property type="evidence" value="ECO:0007669"/>
    <property type="project" value="TreeGrafter"/>
</dbReference>
<comment type="similarity">
    <text evidence="4">Belongs to the N-acetylmuramoyl-L-alanine amidase 2 family.</text>
</comment>
<evidence type="ECO:0000256" key="5">
    <source>
        <dbReference type="ARBA" id="ARBA00011901"/>
    </source>
</evidence>
<dbReference type="EMBL" id="CP114976">
    <property type="protein sequence ID" value="WBE25638.1"/>
    <property type="molecule type" value="Genomic_DNA"/>
</dbReference>
<dbReference type="PANTHER" id="PTHR30417:SF4">
    <property type="entry name" value="1,6-ANHYDRO-N-ACETYLMURAMYL-L-ALANINE AMIDASE AMPD"/>
    <property type="match status" value="1"/>
</dbReference>
<evidence type="ECO:0000313" key="14">
    <source>
        <dbReference type="EMBL" id="WBE25638.1"/>
    </source>
</evidence>
<keyword evidence="15" id="KW-1185">Reference proteome</keyword>
<dbReference type="Pfam" id="PF01510">
    <property type="entry name" value="Amidase_2"/>
    <property type="match status" value="1"/>
</dbReference>
<name>A0AAE9VQK1_9GAMM</name>
<evidence type="ECO:0000256" key="1">
    <source>
        <dbReference type="ARBA" id="ARBA00001561"/>
    </source>
</evidence>
<dbReference type="InterPro" id="IPR002502">
    <property type="entry name" value="Amidase_domain"/>
</dbReference>
<organism evidence="14 15">
    <name type="scientific">Denitrificimonas caeni</name>
    <dbReference type="NCBI Taxonomy" id="521720"/>
    <lineage>
        <taxon>Bacteria</taxon>
        <taxon>Pseudomonadati</taxon>
        <taxon>Pseudomonadota</taxon>
        <taxon>Gammaproteobacteria</taxon>
        <taxon>Pseudomonadales</taxon>
        <taxon>Pseudomonadaceae</taxon>
        <taxon>Denitrificimonas</taxon>
    </lineage>
</organism>
<evidence type="ECO:0000256" key="8">
    <source>
        <dbReference type="ARBA" id="ARBA00022801"/>
    </source>
</evidence>
<evidence type="ECO:0000256" key="6">
    <source>
        <dbReference type="ARBA" id="ARBA00022490"/>
    </source>
</evidence>
<comment type="cofactor">
    <cofactor evidence="2">
        <name>Zn(2+)</name>
        <dbReference type="ChEBI" id="CHEBI:29105"/>
    </cofactor>
</comment>
<comment type="subcellular location">
    <subcellularLocation>
        <location evidence="3">Cytoplasm</location>
    </subcellularLocation>
</comment>
<evidence type="ECO:0000256" key="2">
    <source>
        <dbReference type="ARBA" id="ARBA00001947"/>
    </source>
</evidence>
<dbReference type="GO" id="GO:0071555">
    <property type="term" value="P:cell wall organization"/>
    <property type="evidence" value="ECO:0007669"/>
    <property type="project" value="UniProtKB-KW"/>
</dbReference>
<dbReference type="GO" id="GO:0008745">
    <property type="term" value="F:N-acetylmuramoyl-L-alanine amidase activity"/>
    <property type="evidence" value="ECO:0007669"/>
    <property type="project" value="UniProtKB-EC"/>
</dbReference>
<dbReference type="Gene3D" id="3.40.80.10">
    <property type="entry name" value="Peptidoglycan recognition protein-like"/>
    <property type="match status" value="1"/>
</dbReference>
<evidence type="ECO:0000256" key="10">
    <source>
        <dbReference type="ARBA" id="ARBA00023316"/>
    </source>
</evidence>
<dbReference type="AlphaFoldDB" id="A0AAE9VQK1"/>
<evidence type="ECO:0000313" key="15">
    <source>
        <dbReference type="Proteomes" id="UP001212189"/>
    </source>
</evidence>
<dbReference type="InterPro" id="IPR036505">
    <property type="entry name" value="Amidase/PGRP_sf"/>
</dbReference>
<dbReference type="Proteomes" id="UP001212189">
    <property type="component" value="Chromosome"/>
</dbReference>
<reference evidence="14 15" key="1">
    <citation type="submission" date="2022-12" db="EMBL/GenBank/DDBJ databases">
        <title>Coexistence and Characterization of a Novel Tigecycline Resistance gene tet(X) variant and blaNDM-1 in a Pseudomonas caeni Isolate of Chicken Origin.</title>
        <authorList>
            <person name="Lu X."/>
            <person name="Zhang L."/>
            <person name="Li R."/>
            <person name="Wang Z."/>
        </authorList>
    </citation>
    <scope>NUCLEOTIDE SEQUENCE [LARGE SCALE GENOMIC DNA]</scope>
    <source>
        <strain evidence="14 15">CE14</strain>
    </source>
</reference>
<keyword evidence="10" id="KW-0961">Cell wall biogenesis/degradation</keyword>
<keyword evidence="9" id="KW-0862">Zinc</keyword>
<dbReference type="CDD" id="cd06583">
    <property type="entry name" value="PGRP"/>
    <property type="match status" value="1"/>
</dbReference>